<organism evidence="2">
    <name type="scientific">marine metagenome</name>
    <dbReference type="NCBI Taxonomy" id="408172"/>
    <lineage>
        <taxon>unclassified sequences</taxon>
        <taxon>metagenomes</taxon>
        <taxon>ecological metagenomes</taxon>
    </lineage>
</organism>
<evidence type="ECO:0000313" key="2">
    <source>
        <dbReference type="EMBL" id="SVA59713.1"/>
    </source>
</evidence>
<dbReference type="GO" id="GO:0055085">
    <property type="term" value="P:transmembrane transport"/>
    <property type="evidence" value="ECO:0007669"/>
    <property type="project" value="InterPro"/>
</dbReference>
<dbReference type="Pfam" id="PF03480">
    <property type="entry name" value="DctP"/>
    <property type="match status" value="1"/>
</dbReference>
<dbReference type="EMBL" id="UINC01013904">
    <property type="protein sequence ID" value="SVA59713.1"/>
    <property type="molecule type" value="Genomic_DNA"/>
</dbReference>
<dbReference type="PANTHER" id="PTHR33376:SF15">
    <property type="entry name" value="BLL6794 PROTEIN"/>
    <property type="match status" value="1"/>
</dbReference>
<protein>
    <submittedName>
        <fullName evidence="2">Uncharacterized protein</fullName>
    </submittedName>
</protein>
<dbReference type="PANTHER" id="PTHR33376">
    <property type="match status" value="1"/>
</dbReference>
<dbReference type="InterPro" id="IPR018389">
    <property type="entry name" value="DctP_fam"/>
</dbReference>
<dbReference type="AlphaFoldDB" id="A0A381X661"/>
<name>A0A381X661_9ZZZZ</name>
<dbReference type="Gene3D" id="3.40.190.170">
    <property type="entry name" value="Bacterial extracellular solute-binding protein, family 7"/>
    <property type="match status" value="1"/>
</dbReference>
<sequence>MIARMTNKDARKNIVITRRNLLVSLVGLGAASPFIAGRKDWTREPIILRYTSHVPSTHGLYTQAFIPFAELVKRETSGRMQLEPFTDRLLHGPLDGFKAAVTGITDYTHSYITYQPGSFKLLHAPQLPFLFSRPQVASLVFEELYPKYFKKEFERMGVYFAHCDCTSPYNLISRKPIRRLEDLRDIKIRVTAGLTADIFRELGARPVAIAAAEIYPAFQRGIFDAVALSPSDIVAYRLHEIGLYFTRVDINVILLHYCLNRRTFDVLPGDLQAIFYRLLRIRSQMAVQNYYSGLGHERAMAALRESDVEIFELEGDELARWRKVVAPLKERYIAQYESEGLPARAAVNDMEMLAAEYADFTNEQINERVTNSPIQGIIDF</sequence>
<dbReference type="InterPro" id="IPR038404">
    <property type="entry name" value="TRAP_DctP_sf"/>
</dbReference>
<keyword evidence="1" id="KW-0732">Signal</keyword>
<dbReference type="NCBIfam" id="NF037995">
    <property type="entry name" value="TRAP_S1"/>
    <property type="match status" value="1"/>
</dbReference>
<reference evidence="2" key="1">
    <citation type="submission" date="2018-05" db="EMBL/GenBank/DDBJ databases">
        <authorList>
            <person name="Lanie J.A."/>
            <person name="Ng W.-L."/>
            <person name="Kazmierczak K.M."/>
            <person name="Andrzejewski T.M."/>
            <person name="Davidsen T.M."/>
            <person name="Wayne K.J."/>
            <person name="Tettelin H."/>
            <person name="Glass J.I."/>
            <person name="Rusch D."/>
            <person name="Podicherti R."/>
            <person name="Tsui H.-C.T."/>
            <person name="Winkler M.E."/>
        </authorList>
    </citation>
    <scope>NUCLEOTIDE SEQUENCE</scope>
</reference>
<accession>A0A381X661</accession>
<proteinExistence type="predicted"/>
<gene>
    <name evidence="2" type="ORF">METZ01_LOCUS112567</name>
</gene>
<evidence type="ECO:0000256" key="1">
    <source>
        <dbReference type="ARBA" id="ARBA00022729"/>
    </source>
</evidence>